<feature type="transmembrane region" description="Helical" evidence="2">
    <location>
        <begin position="10"/>
        <end position="27"/>
    </location>
</feature>
<evidence type="ECO:0000313" key="5">
    <source>
        <dbReference type="Proteomes" id="UP000295197"/>
    </source>
</evidence>
<keyword evidence="2" id="KW-0472">Membrane</keyword>
<feature type="compositionally biased region" description="Low complexity" evidence="1">
    <location>
        <begin position="120"/>
        <end position="138"/>
    </location>
</feature>
<reference evidence="4 5" key="1">
    <citation type="submission" date="2019-03" db="EMBL/GenBank/DDBJ databases">
        <title>Genomic Encyclopedia of Type Strains, Phase IV (KMG-IV): sequencing the most valuable type-strain genomes for metagenomic binning, comparative biology and taxonomic classification.</title>
        <authorList>
            <person name="Goeker M."/>
        </authorList>
    </citation>
    <scope>NUCLEOTIDE SEQUENCE [LARGE SCALE GENOMIC DNA]</scope>
    <source>
        <strain evidence="4 5">DSM 22362</strain>
    </source>
</reference>
<name>A0A4R3VR88_9SPHI</name>
<comment type="caution">
    <text evidence="4">The sequence shown here is derived from an EMBL/GenBank/DDBJ whole genome shotgun (WGS) entry which is preliminary data.</text>
</comment>
<protein>
    <submittedName>
        <fullName evidence="4">Conjugative transposon TraM protein</fullName>
    </submittedName>
</protein>
<evidence type="ECO:0000259" key="3">
    <source>
        <dbReference type="Pfam" id="PF12508"/>
    </source>
</evidence>
<dbReference type="InterPro" id="IPR022187">
    <property type="entry name" value="Conjug_transposon_TraM"/>
</dbReference>
<feature type="domain" description="Conjugative transposon TraM C-terminal" evidence="3">
    <location>
        <begin position="237"/>
        <end position="384"/>
    </location>
</feature>
<evidence type="ECO:0000256" key="2">
    <source>
        <dbReference type="SAM" id="Phobius"/>
    </source>
</evidence>
<dbReference type="InterPro" id="IPR055407">
    <property type="entry name" value="TraM_C"/>
</dbReference>
<dbReference type="NCBIfam" id="TIGR03779">
    <property type="entry name" value="Bac_Flav_CT_M"/>
    <property type="match status" value="1"/>
</dbReference>
<dbReference type="Proteomes" id="UP000295197">
    <property type="component" value="Unassembled WGS sequence"/>
</dbReference>
<gene>
    <name evidence="4" type="ORF">EDC17_10649</name>
</gene>
<feature type="region of interest" description="Disordered" evidence="1">
    <location>
        <begin position="120"/>
        <end position="139"/>
    </location>
</feature>
<evidence type="ECO:0000256" key="1">
    <source>
        <dbReference type="SAM" id="MobiDB-lite"/>
    </source>
</evidence>
<sequence>MNINFKHPKYIIPLIVLPFLFIFFYIYKDLVKDSPAEHQQAESLQEKIVDVSQEVKNQALADKLQAYKNQYRQGNGYTAIGRIQEERNQEYNFENFYNEKEKQQLDSLEKELKKQQFNSFKQFNQNPQEDRQTQQQTTDLNKTISRLSQLENRDTSPQQSSLNNHEDPMELFRKQMMLADSFAKASDPAYQQQIANLERKKQQPLIRDSIHAFRVKKYSQENPAFNTLKPSEYDFLIKAIIDENRTVYADSRLRIRILEDLLIAGYRIEKGTFLYAKISGFSAQRVELTISSIMHKGSIIPIELKIYDQDGQVGLYVPNSAFREFSRDLAGSTSQGINVNTVMENNSQLFMSTLQRMFQSSSSALSKHIRRNRAHIKYNSLIYLLDPKTLTHNLKQQ</sequence>
<proteinExistence type="predicted"/>
<keyword evidence="2" id="KW-0812">Transmembrane</keyword>
<evidence type="ECO:0000313" key="4">
    <source>
        <dbReference type="EMBL" id="TCV06081.1"/>
    </source>
</evidence>
<keyword evidence="5" id="KW-1185">Reference proteome</keyword>
<accession>A0A4R3VR88</accession>
<dbReference type="OrthoDB" id="1453786at2"/>
<dbReference type="Pfam" id="PF12508">
    <property type="entry name" value="Transposon_TraM"/>
    <property type="match status" value="1"/>
</dbReference>
<organism evidence="4 5">
    <name type="scientific">Sphingobacterium alimentarium</name>
    <dbReference type="NCBI Taxonomy" id="797292"/>
    <lineage>
        <taxon>Bacteria</taxon>
        <taxon>Pseudomonadati</taxon>
        <taxon>Bacteroidota</taxon>
        <taxon>Sphingobacteriia</taxon>
        <taxon>Sphingobacteriales</taxon>
        <taxon>Sphingobacteriaceae</taxon>
        <taxon>Sphingobacterium</taxon>
    </lineage>
</organism>
<dbReference type="RefSeq" id="WP_132779049.1">
    <property type="nucleotide sequence ID" value="NZ_SMBZ01000064.1"/>
</dbReference>
<dbReference type="AlphaFoldDB" id="A0A4R3VR88"/>
<dbReference type="EMBL" id="SMBZ01000064">
    <property type="protein sequence ID" value="TCV06081.1"/>
    <property type="molecule type" value="Genomic_DNA"/>
</dbReference>
<keyword evidence="2" id="KW-1133">Transmembrane helix</keyword>